<feature type="domain" description="SET" evidence="1">
    <location>
        <begin position="233"/>
        <end position="374"/>
    </location>
</feature>
<reference evidence="2 3" key="1">
    <citation type="submission" date="2019-04" db="EMBL/GenBank/DDBJ databases">
        <title>Trinickia sp. 7GSK02, isolated from subtropical forest soil.</title>
        <authorList>
            <person name="Gao Z.-H."/>
            <person name="Qiu L.-H."/>
        </authorList>
    </citation>
    <scope>NUCLEOTIDE SEQUENCE [LARGE SCALE GENOMIC DNA]</scope>
    <source>
        <strain evidence="2 3">7GSK02</strain>
    </source>
</reference>
<dbReference type="InterPro" id="IPR001214">
    <property type="entry name" value="SET_dom"/>
</dbReference>
<sequence>MRLSMACPIAHSTVMRPIVSPVSREHTRYSPADAAGLIAAVAAYDSAGEQLHALEAHISRCFEAVEDIGADKPRKDAFWSIARKILEQSRQLMSAESRAVLHAEQAAGTSPQFWNGSWPWAEKMRSEIGPRPPLTLACLTLPARAHHELRLFNLALATVNHVLWDEAPRAFSFPMRRYAAELDGAYPFRWPDGSAAIVEVGPNPALDRAVLTRIRPYVDPTLPKADRECLYRENFYCRRMNEDDLLQPGERALIGQWGAFARRRIPEGVCLGVYGGTLLDHESTIMLADRRHLANVSSADGPDYFVNGENITSLMNTRFTFDAQGHIAAQSTGPYNVRAQAFEASTAGGIPLSLIAFFSSQDIEQDAELRWNYGHDETALVRNGLRG</sequence>
<dbReference type="PROSITE" id="PS50280">
    <property type="entry name" value="SET"/>
    <property type="match status" value="1"/>
</dbReference>
<dbReference type="Gene3D" id="2.170.270.10">
    <property type="entry name" value="SET domain"/>
    <property type="match status" value="1"/>
</dbReference>
<dbReference type="RefSeq" id="WP_136895946.1">
    <property type="nucleotide sequence ID" value="NZ_SWJE01000008.1"/>
</dbReference>
<accession>A0A4U1I373</accession>
<dbReference type="OrthoDB" id="1467561at2"/>
<proteinExistence type="predicted"/>
<dbReference type="InterPro" id="IPR046341">
    <property type="entry name" value="SET_dom_sf"/>
</dbReference>
<dbReference type="AlphaFoldDB" id="A0A4U1I373"/>
<keyword evidence="3" id="KW-1185">Reference proteome</keyword>
<evidence type="ECO:0000259" key="1">
    <source>
        <dbReference type="PROSITE" id="PS50280"/>
    </source>
</evidence>
<dbReference type="EMBL" id="SWJE01000008">
    <property type="protein sequence ID" value="TKC87683.1"/>
    <property type="molecule type" value="Genomic_DNA"/>
</dbReference>
<protein>
    <submittedName>
        <fullName evidence="2">SET domain-containing protein</fullName>
    </submittedName>
</protein>
<organism evidence="2 3">
    <name type="scientific">Trinickia terrae</name>
    <dbReference type="NCBI Taxonomy" id="2571161"/>
    <lineage>
        <taxon>Bacteria</taxon>
        <taxon>Pseudomonadati</taxon>
        <taxon>Pseudomonadota</taxon>
        <taxon>Betaproteobacteria</taxon>
        <taxon>Burkholderiales</taxon>
        <taxon>Burkholderiaceae</taxon>
        <taxon>Trinickia</taxon>
    </lineage>
</organism>
<gene>
    <name evidence="2" type="ORF">FAZ69_15430</name>
</gene>
<comment type="caution">
    <text evidence="2">The sequence shown here is derived from an EMBL/GenBank/DDBJ whole genome shotgun (WGS) entry which is preliminary data.</text>
</comment>
<evidence type="ECO:0000313" key="2">
    <source>
        <dbReference type="EMBL" id="TKC87683.1"/>
    </source>
</evidence>
<name>A0A4U1I373_9BURK</name>
<dbReference type="Proteomes" id="UP000305539">
    <property type="component" value="Unassembled WGS sequence"/>
</dbReference>
<evidence type="ECO:0000313" key="3">
    <source>
        <dbReference type="Proteomes" id="UP000305539"/>
    </source>
</evidence>
<dbReference type="SUPFAM" id="SSF82199">
    <property type="entry name" value="SET domain"/>
    <property type="match status" value="1"/>
</dbReference>